<evidence type="ECO:0008006" key="3">
    <source>
        <dbReference type="Google" id="ProtNLM"/>
    </source>
</evidence>
<dbReference type="OrthoDB" id="9795846at2"/>
<gene>
    <name evidence="1" type="ORF">Thini_0391</name>
</gene>
<reference evidence="2" key="1">
    <citation type="journal article" date="2011" name="Stand. Genomic Sci.">
        <title>Genome sequence of the filamentous, gliding Thiothrix nivea neotype strain (JP2(T)).</title>
        <authorList>
            <person name="Lapidus A."/>
            <person name="Nolan M."/>
            <person name="Lucas S."/>
            <person name="Glavina Del Rio T."/>
            <person name="Tice H."/>
            <person name="Cheng J.F."/>
            <person name="Tapia R."/>
            <person name="Han C."/>
            <person name="Goodwin L."/>
            <person name="Pitluck S."/>
            <person name="Liolios K."/>
            <person name="Pagani I."/>
            <person name="Ivanova N."/>
            <person name="Huntemann M."/>
            <person name="Mavromatis K."/>
            <person name="Mikhailova N."/>
            <person name="Pati A."/>
            <person name="Chen A."/>
            <person name="Palaniappan K."/>
            <person name="Land M."/>
            <person name="Brambilla E.M."/>
            <person name="Rohde M."/>
            <person name="Abt B."/>
            <person name="Verbarg S."/>
            <person name="Goker M."/>
            <person name="Bristow J."/>
            <person name="Eisen J.A."/>
            <person name="Markowitz V."/>
            <person name="Hugenholtz P."/>
            <person name="Kyrpides N.C."/>
            <person name="Klenk H.P."/>
            <person name="Woyke T."/>
        </authorList>
    </citation>
    <scope>NUCLEOTIDE SEQUENCE [LARGE SCALE GENOMIC DNA]</scope>
    <source>
        <strain evidence="2">ATCC 35100 / DSM 5205 / JP2</strain>
    </source>
</reference>
<sequence>MSEEHFSTEKRVLMAMRKTLAKIIRDLTPSDSALRYPLSDETVEDVKKCFDLISARERELAQAAGIDVRDRPHFVDEPRTTNVVPIQGLKTKD</sequence>
<keyword evidence="2" id="KW-1185">Reference proteome</keyword>
<evidence type="ECO:0000313" key="1">
    <source>
        <dbReference type="EMBL" id="EIJ33044.1"/>
    </source>
</evidence>
<name>A0A656HAX7_THINJ</name>
<dbReference type="AlphaFoldDB" id="A0A656HAX7"/>
<evidence type="ECO:0000313" key="2">
    <source>
        <dbReference type="Proteomes" id="UP000005317"/>
    </source>
</evidence>
<protein>
    <recommendedName>
        <fullName evidence="3">Segregation and condensation protein A</fullName>
    </recommendedName>
</protein>
<dbReference type="EMBL" id="JH651384">
    <property type="protein sequence ID" value="EIJ33044.1"/>
    <property type="molecule type" value="Genomic_DNA"/>
</dbReference>
<dbReference type="Proteomes" id="UP000005317">
    <property type="component" value="Unassembled WGS sequence"/>
</dbReference>
<proteinExistence type="predicted"/>
<accession>A0A656HAX7</accession>
<organism evidence="1 2">
    <name type="scientific">Thiothrix nivea (strain ATCC 35100 / DSM 5205 / JP2)</name>
    <dbReference type="NCBI Taxonomy" id="870187"/>
    <lineage>
        <taxon>Bacteria</taxon>
        <taxon>Pseudomonadati</taxon>
        <taxon>Pseudomonadota</taxon>
        <taxon>Gammaproteobacteria</taxon>
        <taxon>Thiotrichales</taxon>
        <taxon>Thiotrichaceae</taxon>
        <taxon>Thiothrix</taxon>
    </lineage>
</organism>